<dbReference type="EMBL" id="UZAF01016779">
    <property type="protein sequence ID" value="VDO33776.1"/>
    <property type="molecule type" value="Genomic_DNA"/>
</dbReference>
<accession>A0A3P7UGN6</accession>
<proteinExistence type="predicted"/>
<protein>
    <submittedName>
        <fullName evidence="2">Uncharacterized protein</fullName>
    </submittedName>
</protein>
<feature type="compositionally biased region" description="Basic and acidic residues" evidence="1">
    <location>
        <begin position="21"/>
        <end position="37"/>
    </location>
</feature>
<sequence length="44" mass="5539">MPQRTLSHLPHLSPRNRQRILQHDFRRNLRQNDDSPMSKRRRHR</sequence>
<organism evidence="2 3">
    <name type="scientific">Haemonchus placei</name>
    <name type="common">Barber's pole worm</name>
    <dbReference type="NCBI Taxonomy" id="6290"/>
    <lineage>
        <taxon>Eukaryota</taxon>
        <taxon>Metazoa</taxon>
        <taxon>Ecdysozoa</taxon>
        <taxon>Nematoda</taxon>
        <taxon>Chromadorea</taxon>
        <taxon>Rhabditida</taxon>
        <taxon>Rhabditina</taxon>
        <taxon>Rhabditomorpha</taxon>
        <taxon>Strongyloidea</taxon>
        <taxon>Trichostrongylidae</taxon>
        <taxon>Haemonchus</taxon>
    </lineage>
</organism>
<gene>
    <name evidence="2" type="ORF">HPLM_LOCUS8069</name>
</gene>
<feature type="region of interest" description="Disordered" evidence="1">
    <location>
        <begin position="1"/>
        <end position="44"/>
    </location>
</feature>
<evidence type="ECO:0000313" key="3">
    <source>
        <dbReference type="Proteomes" id="UP000268014"/>
    </source>
</evidence>
<evidence type="ECO:0000313" key="2">
    <source>
        <dbReference type="EMBL" id="VDO33776.1"/>
    </source>
</evidence>
<dbReference type="Proteomes" id="UP000268014">
    <property type="component" value="Unassembled WGS sequence"/>
</dbReference>
<evidence type="ECO:0000256" key="1">
    <source>
        <dbReference type="SAM" id="MobiDB-lite"/>
    </source>
</evidence>
<reference evidence="2 3" key="1">
    <citation type="submission" date="2018-11" db="EMBL/GenBank/DDBJ databases">
        <authorList>
            <consortium name="Pathogen Informatics"/>
        </authorList>
    </citation>
    <scope>NUCLEOTIDE SEQUENCE [LARGE SCALE GENOMIC DNA]</scope>
    <source>
        <strain evidence="2 3">MHpl1</strain>
    </source>
</reference>
<dbReference type="AlphaFoldDB" id="A0A3P7UGN6"/>
<keyword evidence="3" id="KW-1185">Reference proteome</keyword>
<name>A0A3P7UGN6_HAEPC</name>